<dbReference type="EMBL" id="LT882695">
    <property type="protein sequence ID" value="SMY30567.1"/>
    <property type="molecule type" value="Genomic_DNA"/>
</dbReference>
<evidence type="ECO:0000313" key="2">
    <source>
        <dbReference type="EMBL" id="SMY30567.1"/>
    </source>
</evidence>
<name>A0A1Y6M1P3_ZYMTR</name>
<gene>
    <name evidence="2" type="ORF">ZT1A5_G12021</name>
</gene>
<evidence type="ECO:0000313" key="3">
    <source>
        <dbReference type="Proteomes" id="UP000215453"/>
    </source>
</evidence>
<sequence>MSHGKEAAVEEVVHGKAAQATNHDDDDEGSLARLENAIIDAKRLPQPSLISPRLLLRSLRPKSKSLLKKHSSLEQAGPSP</sequence>
<dbReference type="Proteomes" id="UP000215453">
    <property type="component" value="Chromosome 20"/>
</dbReference>
<accession>A0A1Y6M1P3</accession>
<feature type="region of interest" description="Disordered" evidence="1">
    <location>
        <begin position="61"/>
        <end position="80"/>
    </location>
</feature>
<dbReference type="AlphaFoldDB" id="A0A1Y6M1P3"/>
<reference evidence="2 3" key="1">
    <citation type="submission" date="2016-10" db="EMBL/GenBank/DDBJ databases">
        <authorList>
            <person name="Varghese N."/>
        </authorList>
    </citation>
    <scope>NUCLEOTIDE SEQUENCE [LARGE SCALE GENOMIC DNA]</scope>
</reference>
<feature type="compositionally biased region" description="Basic residues" evidence="1">
    <location>
        <begin position="61"/>
        <end position="70"/>
    </location>
</feature>
<proteinExistence type="predicted"/>
<feature type="compositionally biased region" description="Basic and acidic residues" evidence="1">
    <location>
        <begin position="1"/>
        <end position="14"/>
    </location>
</feature>
<feature type="region of interest" description="Disordered" evidence="1">
    <location>
        <begin position="1"/>
        <end position="30"/>
    </location>
</feature>
<protein>
    <submittedName>
        <fullName evidence="2">Uncharacterized protein</fullName>
    </submittedName>
</protein>
<evidence type="ECO:0000256" key="1">
    <source>
        <dbReference type="SAM" id="MobiDB-lite"/>
    </source>
</evidence>
<organism evidence="2 3">
    <name type="scientific">Zymoseptoria tritici ST99CH_1A5</name>
    <dbReference type="NCBI Taxonomy" id="1276529"/>
    <lineage>
        <taxon>Eukaryota</taxon>
        <taxon>Fungi</taxon>
        <taxon>Dikarya</taxon>
        <taxon>Ascomycota</taxon>
        <taxon>Pezizomycotina</taxon>
        <taxon>Dothideomycetes</taxon>
        <taxon>Dothideomycetidae</taxon>
        <taxon>Mycosphaerellales</taxon>
        <taxon>Mycosphaerellaceae</taxon>
        <taxon>Zymoseptoria</taxon>
    </lineage>
</organism>